<organism evidence="1 2">
    <name type="scientific">Shewanella corallii</name>
    <dbReference type="NCBI Taxonomy" id="560080"/>
    <lineage>
        <taxon>Bacteria</taxon>
        <taxon>Pseudomonadati</taxon>
        <taxon>Pseudomonadota</taxon>
        <taxon>Gammaproteobacteria</taxon>
        <taxon>Alteromonadales</taxon>
        <taxon>Shewanellaceae</taxon>
        <taxon>Shewanella</taxon>
    </lineage>
</organism>
<sequence length="273" mass="30401">MQGTLSKMRASLDDQAQVQYQLPVGDEELALNPLIGKSLSIIHSGNIYCCSCGKKTKKSYSQGHCYVCMQKLASCDMCIMKPETCHFDAGTCREPEWAESHCFVPHYVYLSNTSGIKVGITRHTQIPTRWIDQGATQGLPILKVANRRLSGKVEIELAKLIKDKTNWQAMLKGNADDLDLQEQAKQLLPQIQSRLDELAAEEGPDAIEVLDTGSQEIDYPVETFPTKVKSFNLDKDPIAGGVLMGIKGQYLIFDTGVINIRKYTSYDVTIQHD</sequence>
<dbReference type="RefSeq" id="WP_249248056.1">
    <property type="nucleotide sequence ID" value="NZ_JAKIKT010000002.1"/>
</dbReference>
<protein>
    <submittedName>
        <fullName evidence="1">DUF2797 domain-containing protein</fullName>
    </submittedName>
</protein>
<dbReference type="Pfam" id="PF10977">
    <property type="entry name" value="DUF2797"/>
    <property type="match status" value="1"/>
</dbReference>
<dbReference type="Proteomes" id="UP001202831">
    <property type="component" value="Unassembled WGS sequence"/>
</dbReference>
<proteinExistence type="predicted"/>
<comment type="caution">
    <text evidence="1">The sequence shown here is derived from an EMBL/GenBank/DDBJ whole genome shotgun (WGS) entry which is preliminary data.</text>
</comment>
<accession>A0ABT0N482</accession>
<dbReference type="EMBL" id="JAKIKT010000002">
    <property type="protein sequence ID" value="MCL2913242.1"/>
    <property type="molecule type" value="Genomic_DNA"/>
</dbReference>
<name>A0ABT0N482_9GAMM</name>
<evidence type="ECO:0000313" key="1">
    <source>
        <dbReference type="EMBL" id="MCL2913242.1"/>
    </source>
</evidence>
<keyword evidence="2" id="KW-1185">Reference proteome</keyword>
<evidence type="ECO:0000313" key="2">
    <source>
        <dbReference type="Proteomes" id="UP001202831"/>
    </source>
</evidence>
<gene>
    <name evidence="1" type="ORF">L2725_05510</name>
</gene>
<dbReference type="InterPro" id="IPR021246">
    <property type="entry name" value="DUF2797"/>
</dbReference>
<reference evidence="1 2" key="1">
    <citation type="submission" date="2022-01" db="EMBL/GenBank/DDBJ databases">
        <title>Whole genome-based taxonomy of the Shewanellaceae.</title>
        <authorList>
            <person name="Martin-Rodriguez A.J."/>
        </authorList>
    </citation>
    <scope>NUCLEOTIDE SEQUENCE [LARGE SCALE GENOMIC DNA]</scope>
    <source>
        <strain evidence="1 2">DSM 21332</strain>
    </source>
</reference>